<name>A0ABN8FNK4_9BACL</name>
<dbReference type="Pfam" id="PF05593">
    <property type="entry name" value="RHS_repeat"/>
    <property type="match status" value="1"/>
</dbReference>
<dbReference type="PROSITE" id="PS51257">
    <property type="entry name" value="PROKAR_LIPOPROTEIN"/>
    <property type="match status" value="1"/>
</dbReference>
<evidence type="ECO:0008006" key="3">
    <source>
        <dbReference type="Google" id="ProtNLM"/>
    </source>
</evidence>
<dbReference type="Proteomes" id="UP000838749">
    <property type="component" value="Unassembled WGS sequence"/>
</dbReference>
<dbReference type="InterPro" id="IPR031325">
    <property type="entry name" value="RHS_repeat"/>
</dbReference>
<proteinExistence type="predicted"/>
<dbReference type="InterPro" id="IPR006530">
    <property type="entry name" value="YD"/>
</dbReference>
<dbReference type="EMBL" id="CAKMAB010000061">
    <property type="protein sequence ID" value="CAH1059593.1"/>
    <property type="molecule type" value="Genomic_DNA"/>
</dbReference>
<reference evidence="1" key="1">
    <citation type="submission" date="2021-12" db="EMBL/GenBank/DDBJ databases">
        <authorList>
            <person name="Criscuolo A."/>
        </authorList>
    </citation>
    <scope>NUCLEOTIDE SEQUENCE</scope>
    <source>
        <strain evidence="1">CIP111894</strain>
    </source>
</reference>
<organism evidence="1 2">
    <name type="scientific">Paenibacillus pseudetheri</name>
    <dbReference type="NCBI Taxonomy" id="2897682"/>
    <lineage>
        <taxon>Bacteria</taxon>
        <taxon>Bacillati</taxon>
        <taxon>Bacillota</taxon>
        <taxon>Bacilli</taxon>
        <taxon>Bacillales</taxon>
        <taxon>Paenibacillaceae</taxon>
        <taxon>Paenibacillus</taxon>
    </lineage>
</organism>
<protein>
    <recommendedName>
        <fullName evidence="3">YD repeat-containing protein</fullName>
    </recommendedName>
</protein>
<evidence type="ECO:0000313" key="2">
    <source>
        <dbReference type="Proteomes" id="UP000838749"/>
    </source>
</evidence>
<dbReference type="InterPro" id="IPR008983">
    <property type="entry name" value="Tumour_necrosis_fac-like_dom"/>
</dbReference>
<keyword evidence="2" id="KW-1185">Reference proteome</keyword>
<dbReference type="NCBIfam" id="TIGR01643">
    <property type="entry name" value="YD_repeat_2x"/>
    <property type="match status" value="1"/>
</dbReference>
<sequence>MKNILENIKYSKLIKSSLGLVCLIILACTAKSSIAYSNPENAINYNYDSSGRLTSLNTRSGSVSFHYDAQGNLISKSNEGSVNGFYEIRDVSSAIGAYGNIQGNGNWYYQEWNGKEYTNLKYKNGYWEGSSPYTIINKDIHHPAETDSVRTWIAPKSGLIRITGNVAKVDINGGDGVVAKVLKKNIQLWSQIVAYNDSTGYEVGMTVAVNAGDPIYFVINKNGANANDSTSWKPVITYVESQSAYEAYGNIQGNGNWYYQEWNEKEYTDLKYKNGYWEGSSPYTIINKDIHHPAETDSVRTWIAPKSGLIRVTGNVAKSDINGGDGVVAKVLKKDIQLWSQTVAYNDSTGYEVGVTVAVNAGDPIYFVINKNGTNAYDSTSWKPIIAYMESQSAYEAYGNIQGNGNWYYQQWSGTEYSDLKYKNGQWEGSSPYTLIYKDIQHPAEADSVRKWVAPKSGFIRIAGNVAKNNTGGGDGVIVKVLKNNTQLWSQKLEYNNNIGYEVGVTVKVNAADSIYFIVNKNGTNAYDGTSWNPIIAYLERD</sequence>
<gene>
    <name evidence="1" type="ORF">PAECIP111894_05805</name>
</gene>
<dbReference type="Gene3D" id="2.60.120.40">
    <property type="match status" value="1"/>
</dbReference>
<comment type="caution">
    <text evidence="1">The sequence shown here is derived from an EMBL/GenBank/DDBJ whole genome shotgun (WGS) entry which is preliminary data.</text>
</comment>
<accession>A0ABN8FNK4</accession>
<evidence type="ECO:0000313" key="1">
    <source>
        <dbReference type="EMBL" id="CAH1059593.1"/>
    </source>
</evidence>